<dbReference type="RefSeq" id="WP_271055218.1">
    <property type="nucleotide sequence ID" value="NZ_JAQIIO010000011.1"/>
</dbReference>
<gene>
    <name evidence="7" type="ORF">O2N63_15580</name>
</gene>
<keyword evidence="2 4" id="KW-0472">Membrane</keyword>
<feature type="domain" description="OmpA-like" evidence="6">
    <location>
        <begin position="77"/>
        <end position="189"/>
    </location>
</feature>
<accession>A0ABT4W4W4</accession>
<reference evidence="7 8" key="1">
    <citation type="submission" date="2023-01" db="EMBL/GenBank/DDBJ databases">
        <authorList>
            <person name="Yoon J.-W."/>
        </authorList>
    </citation>
    <scope>NUCLEOTIDE SEQUENCE [LARGE SCALE GENOMIC DNA]</scope>
    <source>
        <strain evidence="7 8">KMU-50</strain>
    </source>
</reference>
<evidence type="ECO:0000256" key="1">
    <source>
        <dbReference type="ARBA" id="ARBA00004442"/>
    </source>
</evidence>
<evidence type="ECO:0000259" key="6">
    <source>
        <dbReference type="PROSITE" id="PS51123"/>
    </source>
</evidence>
<dbReference type="SUPFAM" id="SSF103088">
    <property type="entry name" value="OmpA-like"/>
    <property type="match status" value="1"/>
</dbReference>
<evidence type="ECO:0000313" key="8">
    <source>
        <dbReference type="Proteomes" id="UP001528040"/>
    </source>
</evidence>
<evidence type="ECO:0000256" key="5">
    <source>
        <dbReference type="SAM" id="SignalP"/>
    </source>
</evidence>
<dbReference type="PANTHER" id="PTHR30329">
    <property type="entry name" value="STATOR ELEMENT OF FLAGELLAR MOTOR COMPLEX"/>
    <property type="match status" value="1"/>
</dbReference>
<dbReference type="InterPro" id="IPR006664">
    <property type="entry name" value="OMP_bac"/>
</dbReference>
<dbReference type="Pfam" id="PF00691">
    <property type="entry name" value="OmpA"/>
    <property type="match status" value="1"/>
</dbReference>
<sequence length="191" mass="20764">MTLFRNLLSGAAIVSALSLGLGAAPSLAQNAPPVYGTVNWGVWVDHDGCMHWWADGGLEGYMIDRVDPKTGKPVCLAKNTCLVENTDTLFATDSARLTRSGRARLQHFFSAANAFGYAIYGHTDSRASDGYNIRLSKRRAAAVAKVARSVGAVVEREIGFGERQPLVPNTSAANMQKNRRVEVVCYTWDDK</sequence>
<comment type="subcellular location">
    <subcellularLocation>
        <location evidence="1">Cell outer membrane</location>
    </subcellularLocation>
</comment>
<dbReference type="CDD" id="cd07185">
    <property type="entry name" value="OmpA_C-like"/>
    <property type="match status" value="1"/>
</dbReference>
<feature type="chain" id="PRO_5045682369" evidence="5">
    <location>
        <begin position="24"/>
        <end position="191"/>
    </location>
</feature>
<dbReference type="InterPro" id="IPR006665">
    <property type="entry name" value="OmpA-like"/>
</dbReference>
<keyword evidence="8" id="KW-1185">Reference proteome</keyword>
<evidence type="ECO:0000256" key="2">
    <source>
        <dbReference type="ARBA" id="ARBA00023136"/>
    </source>
</evidence>
<dbReference type="PROSITE" id="PS51123">
    <property type="entry name" value="OMPA_2"/>
    <property type="match status" value="1"/>
</dbReference>
<protein>
    <submittedName>
        <fullName evidence="7">OmpA family protein</fullName>
    </submittedName>
</protein>
<dbReference type="Proteomes" id="UP001528040">
    <property type="component" value="Unassembled WGS sequence"/>
</dbReference>
<organism evidence="7 8">
    <name type="scientific">Aliiroseovarius salicola</name>
    <dbReference type="NCBI Taxonomy" id="3009082"/>
    <lineage>
        <taxon>Bacteria</taxon>
        <taxon>Pseudomonadati</taxon>
        <taxon>Pseudomonadota</taxon>
        <taxon>Alphaproteobacteria</taxon>
        <taxon>Rhodobacterales</taxon>
        <taxon>Paracoccaceae</taxon>
        <taxon>Aliiroseovarius</taxon>
    </lineage>
</organism>
<keyword evidence="5" id="KW-0732">Signal</keyword>
<comment type="caution">
    <text evidence="7">The sequence shown here is derived from an EMBL/GenBank/DDBJ whole genome shotgun (WGS) entry which is preliminary data.</text>
</comment>
<feature type="signal peptide" evidence="5">
    <location>
        <begin position="1"/>
        <end position="23"/>
    </location>
</feature>
<evidence type="ECO:0000313" key="7">
    <source>
        <dbReference type="EMBL" id="MDA5095510.1"/>
    </source>
</evidence>
<dbReference type="InterPro" id="IPR036737">
    <property type="entry name" value="OmpA-like_sf"/>
</dbReference>
<dbReference type="PANTHER" id="PTHR30329:SF21">
    <property type="entry name" value="LIPOPROTEIN YIAD-RELATED"/>
    <property type="match status" value="1"/>
</dbReference>
<dbReference type="InterPro" id="IPR050330">
    <property type="entry name" value="Bact_OuterMem_StrucFunc"/>
</dbReference>
<dbReference type="PRINTS" id="PR01021">
    <property type="entry name" value="OMPADOMAIN"/>
</dbReference>
<name>A0ABT4W4W4_9RHOB</name>
<dbReference type="EMBL" id="JAQIIO010000011">
    <property type="protein sequence ID" value="MDA5095510.1"/>
    <property type="molecule type" value="Genomic_DNA"/>
</dbReference>
<evidence type="ECO:0000256" key="3">
    <source>
        <dbReference type="ARBA" id="ARBA00023237"/>
    </source>
</evidence>
<proteinExistence type="predicted"/>
<evidence type="ECO:0000256" key="4">
    <source>
        <dbReference type="PROSITE-ProRule" id="PRU00473"/>
    </source>
</evidence>
<keyword evidence="3" id="KW-0998">Cell outer membrane</keyword>
<dbReference type="Gene3D" id="3.30.1330.60">
    <property type="entry name" value="OmpA-like domain"/>
    <property type="match status" value="1"/>
</dbReference>